<feature type="non-terminal residue" evidence="2">
    <location>
        <position position="21"/>
    </location>
</feature>
<dbReference type="AlphaFoldDB" id="A0A4Y2S5C4"/>
<gene>
    <name evidence="2" type="ORF">AVEN_251367_1</name>
</gene>
<evidence type="ECO:0000256" key="1">
    <source>
        <dbReference type="SAM" id="MobiDB-lite"/>
    </source>
</evidence>
<comment type="caution">
    <text evidence="2">The sequence shown here is derived from an EMBL/GenBank/DDBJ whole genome shotgun (WGS) entry which is preliminary data.</text>
</comment>
<name>A0A4Y2S5C4_ARAVE</name>
<dbReference type="Proteomes" id="UP000499080">
    <property type="component" value="Unassembled WGS sequence"/>
</dbReference>
<proteinExistence type="predicted"/>
<feature type="region of interest" description="Disordered" evidence="1">
    <location>
        <begin position="1"/>
        <end position="21"/>
    </location>
</feature>
<accession>A0A4Y2S5C4</accession>
<organism evidence="2 3">
    <name type="scientific">Araneus ventricosus</name>
    <name type="common">Orbweaver spider</name>
    <name type="synonym">Epeira ventricosa</name>
    <dbReference type="NCBI Taxonomy" id="182803"/>
    <lineage>
        <taxon>Eukaryota</taxon>
        <taxon>Metazoa</taxon>
        <taxon>Ecdysozoa</taxon>
        <taxon>Arthropoda</taxon>
        <taxon>Chelicerata</taxon>
        <taxon>Arachnida</taxon>
        <taxon>Araneae</taxon>
        <taxon>Araneomorphae</taxon>
        <taxon>Entelegynae</taxon>
        <taxon>Araneoidea</taxon>
        <taxon>Araneidae</taxon>
        <taxon>Araneus</taxon>
    </lineage>
</organism>
<feature type="compositionally biased region" description="Basic and acidic residues" evidence="1">
    <location>
        <begin position="1"/>
        <end position="10"/>
    </location>
</feature>
<reference evidence="2 3" key="1">
    <citation type="journal article" date="2019" name="Sci. Rep.">
        <title>Orb-weaving spider Araneus ventricosus genome elucidates the spidroin gene catalogue.</title>
        <authorList>
            <person name="Kono N."/>
            <person name="Nakamura H."/>
            <person name="Ohtoshi R."/>
            <person name="Moran D.A.P."/>
            <person name="Shinohara A."/>
            <person name="Yoshida Y."/>
            <person name="Fujiwara M."/>
            <person name="Mori M."/>
            <person name="Tomita M."/>
            <person name="Arakawa K."/>
        </authorList>
    </citation>
    <scope>NUCLEOTIDE SEQUENCE [LARGE SCALE GENOMIC DNA]</scope>
</reference>
<protein>
    <submittedName>
        <fullName evidence="2">Uncharacterized protein</fullName>
    </submittedName>
</protein>
<sequence>MENDRRRAGRSDWAVNGLPKS</sequence>
<evidence type="ECO:0000313" key="2">
    <source>
        <dbReference type="EMBL" id="GBN83424.1"/>
    </source>
</evidence>
<evidence type="ECO:0000313" key="3">
    <source>
        <dbReference type="Proteomes" id="UP000499080"/>
    </source>
</evidence>
<dbReference type="EMBL" id="BGPR01150055">
    <property type="protein sequence ID" value="GBN83424.1"/>
    <property type="molecule type" value="Genomic_DNA"/>
</dbReference>
<keyword evidence="3" id="KW-1185">Reference proteome</keyword>